<dbReference type="Proteomes" id="UP000602050">
    <property type="component" value="Unassembled WGS sequence"/>
</dbReference>
<comment type="caution">
    <text evidence="3">The sequence shown here is derived from an EMBL/GenBank/DDBJ whole genome shotgun (WGS) entry which is preliminary data.</text>
</comment>
<sequence length="120" mass="12930">MKRFILVIGLLLLVAAGCGSDDISLEVENDPYYKEGEPTEIVLEAVDDSGEAVTGLAITGELEMEKMDHGTITVSFDDNGDGTYAGEVLLPMGGEWIMSATVEKDGKEKEQIVRFQVSEG</sequence>
<evidence type="ECO:0000259" key="2">
    <source>
        <dbReference type="Pfam" id="PF13115"/>
    </source>
</evidence>
<accession>A0A8J2XA28</accession>
<reference evidence="3" key="2">
    <citation type="submission" date="2020-09" db="EMBL/GenBank/DDBJ databases">
        <authorList>
            <person name="Sun Q."/>
            <person name="Zhou Y."/>
        </authorList>
    </citation>
    <scope>NUCLEOTIDE SEQUENCE</scope>
    <source>
        <strain evidence="3">CGMCC 1.12360</strain>
    </source>
</reference>
<proteinExistence type="predicted"/>
<dbReference type="EMBL" id="BMEV01000068">
    <property type="protein sequence ID" value="GFZ86554.1"/>
    <property type="molecule type" value="Genomic_DNA"/>
</dbReference>
<dbReference type="Gene3D" id="2.60.40.10">
    <property type="entry name" value="Immunoglobulins"/>
    <property type="match status" value="1"/>
</dbReference>
<name>A0A8J2XA28_9BACI</name>
<reference evidence="3" key="1">
    <citation type="journal article" date="2014" name="Int. J. Syst. Evol. Microbiol.">
        <title>Complete genome sequence of Corynebacterium casei LMG S-19264T (=DSM 44701T), isolated from a smear-ripened cheese.</title>
        <authorList>
            <consortium name="US DOE Joint Genome Institute (JGI-PGF)"/>
            <person name="Walter F."/>
            <person name="Albersmeier A."/>
            <person name="Kalinowski J."/>
            <person name="Ruckert C."/>
        </authorList>
    </citation>
    <scope>NUCLEOTIDE SEQUENCE</scope>
    <source>
        <strain evidence="3">CGMCC 1.12360</strain>
    </source>
</reference>
<protein>
    <recommendedName>
        <fullName evidence="2">YtkA-like domain-containing protein</fullName>
    </recommendedName>
</protein>
<dbReference type="InterPro" id="IPR013783">
    <property type="entry name" value="Ig-like_fold"/>
</dbReference>
<dbReference type="RefSeq" id="WP_188393053.1">
    <property type="nucleotide sequence ID" value="NZ_BMEV01000068.1"/>
</dbReference>
<keyword evidence="4" id="KW-1185">Reference proteome</keyword>
<feature type="signal peptide" evidence="1">
    <location>
        <begin position="1"/>
        <end position="20"/>
    </location>
</feature>
<dbReference type="PROSITE" id="PS51257">
    <property type="entry name" value="PROKAR_LIPOPROTEIN"/>
    <property type="match status" value="1"/>
</dbReference>
<feature type="chain" id="PRO_5038735679" description="YtkA-like domain-containing protein" evidence="1">
    <location>
        <begin position="21"/>
        <end position="120"/>
    </location>
</feature>
<keyword evidence="1" id="KW-0732">Signal</keyword>
<feature type="domain" description="YtkA-like" evidence="2">
    <location>
        <begin position="20"/>
        <end position="99"/>
    </location>
</feature>
<dbReference type="AlphaFoldDB" id="A0A8J2XA28"/>
<evidence type="ECO:0000313" key="3">
    <source>
        <dbReference type="EMBL" id="GFZ86554.1"/>
    </source>
</evidence>
<gene>
    <name evidence="3" type="ORF">GCM10010978_28100</name>
</gene>
<evidence type="ECO:0000313" key="4">
    <source>
        <dbReference type="Proteomes" id="UP000602050"/>
    </source>
</evidence>
<evidence type="ECO:0000256" key="1">
    <source>
        <dbReference type="SAM" id="SignalP"/>
    </source>
</evidence>
<dbReference type="InterPro" id="IPR032693">
    <property type="entry name" value="YtkA-like_dom"/>
</dbReference>
<organism evidence="3 4">
    <name type="scientific">Compostibacillus humi</name>
    <dbReference type="NCBI Taxonomy" id="1245525"/>
    <lineage>
        <taxon>Bacteria</taxon>
        <taxon>Bacillati</taxon>
        <taxon>Bacillota</taxon>
        <taxon>Bacilli</taxon>
        <taxon>Bacillales</taxon>
        <taxon>Bacillaceae</taxon>
        <taxon>Compostibacillus</taxon>
    </lineage>
</organism>
<dbReference type="Pfam" id="PF13115">
    <property type="entry name" value="YtkA"/>
    <property type="match status" value="1"/>
</dbReference>